<evidence type="ECO:0000256" key="5">
    <source>
        <dbReference type="ARBA" id="ARBA00022645"/>
    </source>
</evidence>
<evidence type="ECO:0000259" key="15">
    <source>
        <dbReference type="PROSITE" id="PS52035"/>
    </source>
</evidence>
<keyword evidence="10" id="KW-0862">Zinc</keyword>
<evidence type="ECO:0000256" key="12">
    <source>
        <dbReference type="ARBA" id="ARBA00023180"/>
    </source>
</evidence>
<dbReference type="OrthoDB" id="10249045at2759"/>
<dbReference type="Proteomes" id="UP000708208">
    <property type="component" value="Unassembled WGS sequence"/>
</dbReference>
<evidence type="ECO:0000313" key="17">
    <source>
        <dbReference type="Proteomes" id="UP000708208"/>
    </source>
</evidence>
<evidence type="ECO:0000256" key="6">
    <source>
        <dbReference type="ARBA" id="ARBA00022670"/>
    </source>
</evidence>
<dbReference type="FunFam" id="2.60.40.1120:FF:000019">
    <property type="entry name" value="Carboxypeptidase D"/>
    <property type="match status" value="1"/>
</dbReference>
<keyword evidence="5" id="KW-0121">Carboxypeptidase</keyword>
<dbReference type="PANTHER" id="PTHR11532">
    <property type="entry name" value="PROTEASE M14 CARBOXYPEPTIDASE"/>
    <property type="match status" value="1"/>
</dbReference>
<dbReference type="PROSITE" id="PS00133">
    <property type="entry name" value="CARBOXYPEPT_ZN_2"/>
    <property type="match status" value="1"/>
</dbReference>
<dbReference type="InterPro" id="IPR050753">
    <property type="entry name" value="Peptidase_M14_domain"/>
</dbReference>
<evidence type="ECO:0000256" key="10">
    <source>
        <dbReference type="ARBA" id="ARBA00022833"/>
    </source>
</evidence>
<evidence type="ECO:0000256" key="8">
    <source>
        <dbReference type="ARBA" id="ARBA00022729"/>
    </source>
</evidence>
<dbReference type="Pfam" id="PF13620">
    <property type="entry name" value="CarboxypepD_reg"/>
    <property type="match status" value="1"/>
</dbReference>
<feature type="domain" description="Peptidase M14" evidence="15">
    <location>
        <begin position="33"/>
        <end position="351"/>
    </location>
</feature>
<keyword evidence="4" id="KW-0964">Secreted</keyword>
<feature type="chain" id="PRO_5035281045" description="Peptidase M14 domain-containing protein" evidence="14">
    <location>
        <begin position="23"/>
        <end position="521"/>
    </location>
</feature>
<dbReference type="Pfam" id="PF00246">
    <property type="entry name" value="Peptidase_M14"/>
    <property type="match status" value="1"/>
</dbReference>
<dbReference type="GO" id="GO:0016485">
    <property type="term" value="P:protein processing"/>
    <property type="evidence" value="ECO:0007669"/>
    <property type="project" value="TreeGrafter"/>
</dbReference>
<evidence type="ECO:0000256" key="14">
    <source>
        <dbReference type="SAM" id="SignalP"/>
    </source>
</evidence>
<evidence type="ECO:0000256" key="4">
    <source>
        <dbReference type="ARBA" id="ARBA00022525"/>
    </source>
</evidence>
<dbReference type="PANTHER" id="PTHR11532:SF93">
    <property type="entry name" value="CARBOXYPEPTIDASE E"/>
    <property type="match status" value="1"/>
</dbReference>
<dbReference type="InterPro" id="IPR057246">
    <property type="entry name" value="CARBOXYPEPT_ZN_1"/>
</dbReference>
<dbReference type="EMBL" id="CAJVCH010506769">
    <property type="protein sequence ID" value="CAG7821320.1"/>
    <property type="molecule type" value="Genomic_DNA"/>
</dbReference>
<evidence type="ECO:0000256" key="2">
    <source>
        <dbReference type="ARBA" id="ARBA00004613"/>
    </source>
</evidence>
<evidence type="ECO:0000313" key="16">
    <source>
        <dbReference type="EMBL" id="CAG7821320.1"/>
    </source>
</evidence>
<gene>
    <name evidence="16" type="ORF">AFUS01_LOCUS31666</name>
</gene>
<dbReference type="AlphaFoldDB" id="A0A8J2PNK5"/>
<dbReference type="GO" id="GO:0006518">
    <property type="term" value="P:peptide metabolic process"/>
    <property type="evidence" value="ECO:0007669"/>
    <property type="project" value="TreeGrafter"/>
</dbReference>
<keyword evidence="6" id="KW-0645">Protease</keyword>
<keyword evidence="17" id="KW-1185">Reference proteome</keyword>
<evidence type="ECO:0000256" key="3">
    <source>
        <dbReference type="ARBA" id="ARBA00005988"/>
    </source>
</evidence>
<keyword evidence="11" id="KW-0482">Metalloprotease</keyword>
<feature type="active site" description="Proton donor/acceptor" evidence="13">
    <location>
        <position position="321"/>
    </location>
</feature>
<evidence type="ECO:0000256" key="13">
    <source>
        <dbReference type="PROSITE-ProRule" id="PRU01379"/>
    </source>
</evidence>
<comment type="subcellular location">
    <subcellularLocation>
        <location evidence="2">Secreted</location>
    </subcellularLocation>
</comment>
<evidence type="ECO:0000256" key="7">
    <source>
        <dbReference type="ARBA" id="ARBA00022723"/>
    </source>
</evidence>
<feature type="signal peptide" evidence="14">
    <location>
        <begin position="1"/>
        <end position="22"/>
    </location>
</feature>
<comment type="cofactor">
    <cofactor evidence="1">
        <name>Zn(2+)</name>
        <dbReference type="ChEBI" id="CHEBI:29105"/>
    </cofactor>
</comment>
<keyword evidence="9" id="KW-0378">Hydrolase</keyword>
<organism evidence="16 17">
    <name type="scientific">Allacma fusca</name>
    <dbReference type="NCBI Taxonomy" id="39272"/>
    <lineage>
        <taxon>Eukaryota</taxon>
        <taxon>Metazoa</taxon>
        <taxon>Ecdysozoa</taxon>
        <taxon>Arthropoda</taxon>
        <taxon>Hexapoda</taxon>
        <taxon>Collembola</taxon>
        <taxon>Symphypleona</taxon>
        <taxon>Sminthuridae</taxon>
        <taxon>Allacma</taxon>
    </lineage>
</organism>
<keyword evidence="7" id="KW-0479">Metal-binding</keyword>
<evidence type="ECO:0000256" key="9">
    <source>
        <dbReference type="ARBA" id="ARBA00022801"/>
    </source>
</evidence>
<dbReference type="PROSITE" id="PS52035">
    <property type="entry name" value="PEPTIDASE_M14"/>
    <property type="match status" value="1"/>
</dbReference>
<dbReference type="PROSITE" id="PS00132">
    <property type="entry name" value="CARBOXYPEPT_ZN_1"/>
    <property type="match status" value="1"/>
</dbReference>
<accession>A0A8J2PNK5</accession>
<sequence>MGGFAVNSALVIFGLFLGSLQGFFPVASSFEFKHHDNRELLQVLETVHQTCPNITRIYTLSETSVMGVPLYVIEFATQPGQHEALRPEFKYIANMHGNEVLGRELLLKLADYLCEQYRANDPEIRSLISKTRIHLLPSMNPDGWKLSTDQGGQDYLLGRSNANSVDLNRDFPDLDRIIFGNEVLHINHNNHLMDQLTQLDHPVQPETLAVMRLIMSIPFALSANMHGGDLVANYPYDASRSGASSEYTETPDDETFRYLSLSYSLPHPTMASPKRRACELNDGENFGKTQGIVNGAKWYSVRGGMQDFNYLSSNDFEITLELGCKKYPPQQELQGEWNANKASLINFMWQVHTGVKGIVRDSIAGKPISNALIHVKNITQINSTHAVSQHINHDVTSVFDGDYFRLLTPGQYLLTASYSGYKPQTRRVKVQNPRHHEATRLDFWLEPVDSSGPEFVPLPSSVEAEVSPKSNGYFRDDNPLTNDFSQIHGYGNENQEANQENLTPPSKDWLVKFMYQQIANM</sequence>
<dbReference type="InterPro" id="IPR000834">
    <property type="entry name" value="Peptidase_M14"/>
</dbReference>
<evidence type="ECO:0000256" key="1">
    <source>
        <dbReference type="ARBA" id="ARBA00001947"/>
    </source>
</evidence>
<proteinExistence type="inferred from homology"/>
<comment type="caution">
    <text evidence="16">The sequence shown here is derived from an EMBL/GenBank/DDBJ whole genome shotgun (WGS) entry which is preliminary data.</text>
</comment>
<keyword evidence="8 14" id="KW-0732">Signal</keyword>
<dbReference type="InterPro" id="IPR057247">
    <property type="entry name" value="CARBOXYPEPT_ZN_2"/>
</dbReference>
<keyword evidence="12" id="KW-0325">Glycoprotein</keyword>
<dbReference type="SMART" id="SM00631">
    <property type="entry name" value="Zn_pept"/>
    <property type="match status" value="1"/>
</dbReference>
<dbReference type="GO" id="GO:0004181">
    <property type="term" value="F:metallocarboxypeptidase activity"/>
    <property type="evidence" value="ECO:0007669"/>
    <property type="project" value="InterPro"/>
</dbReference>
<dbReference type="FunFam" id="3.40.630.10:FF:000013">
    <property type="entry name" value="carboxypeptidase N catalytic chain"/>
    <property type="match status" value="1"/>
</dbReference>
<protein>
    <recommendedName>
        <fullName evidence="15">Peptidase M14 domain-containing protein</fullName>
    </recommendedName>
</protein>
<comment type="similarity">
    <text evidence="3 13">Belongs to the peptidase M14 family.</text>
</comment>
<dbReference type="GO" id="GO:0005615">
    <property type="term" value="C:extracellular space"/>
    <property type="evidence" value="ECO:0007669"/>
    <property type="project" value="TreeGrafter"/>
</dbReference>
<reference evidence="16" key="1">
    <citation type="submission" date="2021-06" db="EMBL/GenBank/DDBJ databases">
        <authorList>
            <person name="Hodson N. C."/>
            <person name="Mongue J. A."/>
            <person name="Jaron S. K."/>
        </authorList>
    </citation>
    <scope>NUCLEOTIDE SEQUENCE</scope>
</reference>
<dbReference type="GO" id="GO:0008270">
    <property type="term" value="F:zinc ion binding"/>
    <property type="evidence" value="ECO:0007669"/>
    <property type="project" value="InterPro"/>
</dbReference>
<evidence type="ECO:0000256" key="11">
    <source>
        <dbReference type="ARBA" id="ARBA00023049"/>
    </source>
</evidence>
<name>A0A8J2PNK5_9HEXA</name>
<dbReference type="CDD" id="cd03858">
    <property type="entry name" value="M14_CP_N-E_like"/>
    <property type="match status" value="1"/>
</dbReference>
<dbReference type="CDD" id="cd11308">
    <property type="entry name" value="Peptidase_M14NE-CP-C_like"/>
    <property type="match status" value="1"/>
</dbReference>